<proteinExistence type="inferred from homology"/>
<dbReference type="Proteomes" id="UP000582646">
    <property type="component" value="Unassembled WGS sequence"/>
</dbReference>
<dbReference type="EMBL" id="JAAXOQ010000017">
    <property type="protein sequence ID" value="NKY19417.1"/>
    <property type="molecule type" value="Genomic_DNA"/>
</dbReference>
<dbReference type="RefSeq" id="WP_168546405.1">
    <property type="nucleotide sequence ID" value="NZ_BAAAKS010000063.1"/>
</dbReference>
<comment type="function">
    <text evidence="4">Catalyzes the transfer of acetyl from acetyl-CoA to desacetylmycothiol (Cys-GlcN-Ins) to form mycothiol.</text>
</comment>
<feature type="binding site" evidence="4">
    <location>
        <begin position="79"/>
        <end position="81"/>
    </location>
    <ligand>
        <name>acetyl-CoA</name>
        <dbReference type="ChEBI" id="CHEBI:57288"/>
        <label>1</label>
    </ligand>
</feature>
<dbReference type="AlphaFoldDB" id="A0A846X1G0"/>
<gene>
    <name evidence="4 6" type="primary">mshD</name>
    <name evidence="6" type="ORF">HF999_13700</name>
</gene>
<evidence type="ECO:0000256" key="1">
    <source>
        <dbReference type="ARBA" id="ARBA00022679"/>
    </source>
</evidence>
<dbReference type="PANTHER" id="PTHR43072:SF23">
    <property type="entry name" value="UPF0039 PROTEIN C11D3.02C"/>
    <property type="match status" value="1"/>
</dbReference>
<comment type="similarity">
    <text evidence="4">Belongs to the acetyltransferase family. MshD subfamily.</text>
</comment>
<feature type="binding site" evidence="4">
    <location>
        <begin position="233"/>
        <end position="235"/>
    </location>
    <ligand>
        <name>acetyl-CoA</name>
        <dbReference type="ChEBI" id="CHEBI:57288"/>
        <label>2</label>
    </ligand>
</feature>
<dbReference type="GO" id="GO:0010125">
    <property type="term" value="P:mycothiol biosynthetic process"/>
    <property type="evidence" value="ECO:0007669"/>
    <property type="project" value="UniProtKB-UniRule"/>
</dbReference>
<keyword evidence="3 4" id="KW-0012">Acyltransferase</keyword>
<reference evidence="6 7" key="1">
    <citation type="submission" date="2020-04" db="EMBL/GenBank/DDBJ databases">
        <title>MicrobeNet Type strains.</title>
        <authorList>
            <person name="Nicholson A.C."/>
        </authorList>
    </citation>
    <scope>NUCLEOTIDE SEQUENCE [LARGE SCALE GENOMIC DNA]</scope>
    <source>
        <strain evidence="6 7">DSM 44113</strain>
    </source>
</reference>
<dbReference type="PROSITE" id="PS51186">
    <property type="entry name" value="GNAT"/>
    <property type="match status" value="2"/>
</dbReference>
<keyword evidence="2 4" id="KW-0677">Repeat</keyword>
<dbReference type="GO" id="GO:0035447">
    <property type="term" value="F:mycothiol synthase activity"/>
    <property type="evidence" value="ECO:0007669"/>
    <property type="project" value="UniProtKB-UniRule"/>
</dbReference>
<comment type="caution">
    <text evidence="4">Lacks conserved residue(s) required for the propagation of feature annotation.</text>
</comment>
<feature type="binding site" evidence="4">
    <location>
        <position position="38"/>
    </location>
    <ligand>
        <name>1D-myo-inositol 2-(L-cysteinylamino)-2-deoxy-alpha-D-glucopyranoside</name>
        <dbReference type="ChEBI" id="CHEBI:58887"/>
    </ligand>
</feature>
<feature type="binding site" evidence="4">
    <location>
        <position position="179"/>
    </location>
    <ligand>
        <name>1D-myo-inositol 2-(L-cysteinylamino)-2-deoxy-alpha-D-glucopyranoside</name>
        <dbReference type="ChEBI" id="CHEBI:58887"/>
    </ligand>
</feature>
<evidence type="ECO:0000313" key="6">
    <source>
        <dbReference type="EMBL" id="NKY19417.1"/>
    </source>
</evidence>
<evidence type="ECO:0000256" key="3">
    <source>
        <dbReference type="ARBA" id="ARBA00023315"/>
    </source>
</evidence>
<name>A0A846X1G0_9ACTN</name>
<dbReference type="SUPFAM" id="SSF55729">
    <property type="entry name" value="Acyl-CoA N-acyltransferases (Nat)"/>
    <property type="match status" value="1"/>
</dbReference>
<dbReference type="CDD" id="cd04301">
    <property type="entry name" value="NAT_SF"/>
    <property type="match status" value="1"/>
</dbReference>
<dbReference type="InterPro" id="IPR016181">
    <property type="entry name" value="Acyl_CoA_acyltransferase"/>
</dbReference>
<feature type="binding site" evidence="4">
    <location>
        <begin position="272"/>
        <end position="277"/>
    </location>
    <ligand>
        <name>acetyl-CoA</name>
        <dbReference type="ChEBI" id="CHEBI:57288"/>
        <label>2</label>
    </ligand>
</feature>
<dbReference type="Pfam" id="PF00583">
    <property type="entry name" value="Acetyltransf_1"/>
    <property type="match status" value="2"/>
</dbReference>
<evidence type="ECO:0000256" key="4">
    <source>
        <dbReference type="HAMAP-Rule" id="MF_01698"/>
    </source>
</evidence>
<feature type="binding site" evidence="4">
    <location>
        <begin position="240"/>
        <end position="246"/>
    </location>
    <ligand>
        <name>acetyl-CoA</name>
        <dbReference type="ChEBI" id="CHEBI:57288"/>
        <label>2</label>
    </ligand>
</feature>
<comment type="subunit">
    <text evidence="4">Monomer.</text>
</comment>
<sequence length="296" mass="30187">MAERHAVEVVRGPVDDASAVATIAAAAEAADGIGPLSEQFRLGVTGPGPHVLARDGEGGTAGYAGVVVPPAGGPGSAEAVVAPAQRRRGLGRALVTGALELVGEGGTVWAHGDLPPARALAADLGLTAVRTLLNLRRPLAGVAAAPSTPPGVTLRTYAGPEDDAAILAVNNAAFAWHPEQGGWTQEQIDERTGAQWFDPAGLFLAVDARGALLGFHWTKVADPATGLGEVYVVAVAPEGQGRGLGRLLTAAGLQYLAGRGLSEVELYVEGDNTAALRTYAGLGFAEHERHVAYALR</sequence>
<comment type="caution">
    <text evidence="6">The sequence shown here is derived from an EMBL/GenBank/DDBJ whole genome shotgun (WGS) entry which is preliminary data.</text>
</comment>
<feature type="binding site" evidence="4">
    <location>
        <position position="267"/>
    </location>
    <ligand>
        <name>1D-myo-inositol 2-(L-cysteinylamino)-2-deoxy-alpha-D-glucopyranoside</name>
        <dbReference type="ChEBI" id="CHEBI:58887"/>
    </ligand>
</feature>
<keyword evidence="7" id="KW-1185">Reference proteome</keyword>
<feature type="domain" description="N-acetyltransferase" evidence="5">
    <location>
        <begin position="152"/>
        <end position="296"/>
    </location>
</feature>
<keyword evidence="1 4" id="KW-0808">Transferase</keyword>
<accession>A0A846X1G0</accession>
<dbReference type="EC" id="2.3.1.189" evidence="4"/>
<evidence type="ECO:0000313" key="7">
    <source>
        <dbReference type="Proteomes" id="UP000582646"/>
    </source>
</evidence>
<dbReference type="InterPro" id="IPR017813">
    <property type="entry name" value="Mycothiol_AcTrfase"/>
</dbReference>
<feature type="domain" description="N-acetyltransferase" evidence="5">
    <location>
        <begin position="7"/>
        <end position="149"/>
    </location>
</feature>
<protein>
    <recommendedName>
        <fullName evidence="4">Mycothiol acetyltransferase</fullName>
        <shortName evidence="4">MSH acetyltransferase</shortName>
        <ecNumber evidence="4">2.3.1.189</ecNumber>
    </recommendedName>
    <alternativeName>
        <fullName evidence="4">Mycothiol synthase</fullName>
    </alternativeName>
</protein>
<evidence type="ECO:0000256" key="2">
    <source>
        <dbReference type="ARBA" id="ARBA00022737"/>
    </source>
</evidence>
<evidence type="ECO:0000259" key="5">
    <source>
        <dbReference type="PROSITE" id="PS51186"/>
    </source>
</evidence>
<feature type="binding site" evidence="4">
    <location>
        <position position="229"/>
    </location>
    <ligand>
        <name>1D-myo-inositol 2-(L-cysteinylamino)-2-deoxy-alpha-D-glucopyranoside</name>
        <dbReference type="ChEBI" id="CHEBI:58887"/>
    </ligand>
</feature>
<dbReference type="HAMAP" id="MF_01698">
    <property type="entry name" value="MshD"/>
    <property type="match status" value="1"/>
</dbReference>
<dbReference type="Gene3D" id="3.40.630.30">
    <property type="match status" value="1"/>
</dbReference>
<comment type="catalytic activity">
    <reaction evidence="4">
        <text>1D-myo-inositol 2-(L-cysteinylamino)-2-deoxy-alpha-D-glucopyranoside + acetyl-CoA = mycothiol + CoA + H(+)</text>
        <dbReference type="Rhea" id="RHEA:26172"/>
        <dbReference type="ChEBI" id="CHEBI:15378"/>
        <dbReference type="ChEBI" id="CHEBI:16768"/>
        <dbReference type="ChEBI" id="CHEBI:57287"/>
        <dbReference type="ChEBI" id="CHEBI:57288"/>
        <dbReference type="ChEBI" id="CHEBI:58887"/>
        <dbReference type="EC" id="2.3.1.189"/>
    </reaction>
</comment>
<organism evidence="6 7">
    <name type="scientific">Tsukamurella spumae</name>
    <dbReference type="NCBI Taxonomy" id="44753"/>
    <lineage>
        <taxon>Bacteria</taxon>
        <taxon>Bacillati</taxon>
        <taxon>Actinomycetota</taxon>
        <taxon>Actinomycetes</taxon>
        <taxon>Mycobacteriales</taxon>
        <taxon>Tsukamurellaceae</taxon>
        <taxon>Tsukamurella</taxon>
    </lineage>
</organism>
<dbReference type="PANTHER" id="PTHR43072">
    <property type="entry name" value="N-ACETYLTRANSFERASE"/>
    <property type="match status" value="1"/>
</dbReference>
<dbReference type="InterPro" id="IPR000182">
    <property type="entry name" value="GNAT_dom"/>
</dbReference>
<dbReference type="PIRSF" id="PIRSF021524">
    <property type="entry name" value="MSH_acetyltransferase"/>
    <property type="match status" value="1"/>
</dbReference>
<dbReference type="NCBIfam" id="TIGR03448">
    <property type="entry name" value="mycothiol_MshD"/>
    <property type="match status" value="1"/>
</dbReference>
<feature type="binding site" evidence="4">
    <location>
        <position position="219"/>
    </location>
    <ligand>
        <name>1D-myo-inositol 2-(L-cysteinylamino)-2-deoxy-alpha-D-glucopyranoside</name>
        <dbReference type="ChEBI" id="CHEBI:58887"/>
    </ligand>
</feature>